<dbReference type="GO" id="GO:0009279">
    <property type="term" value="C:cell outer membrane"/>
    <property type="evidence" value="ECO:0007669"/>
    <property type="project" value="UniProtKB-SubCell"/>
</dbReference>
<protein>
    <submittedName>
        <fullName evidence="9">RagB/SusD family nutrient uptake outer membrane protein</fullName>
    </submittedName>
</protein>
<evidence type="ECO:0000256" key="3">
    <source>
        <dbReference type="ARBA" id="ARBA00022729"/>
    </source>
</evidence>
<name>A0A5B3FY51_9BACT</name>
<dbReference type="PROSITE" id="PS51257">
    <property type="entry name" value="PROKAR_LIPOPROTEIN"/>
    <property type="match status" value="1"/>
</dbReference>
<dbReference type="InterPro" id="IPR033985">
    <property type="entry name" value="SusD-like_N"/>
</dbReference>
<dbReference type="SUPFAM" id="SSF48452">
    <property type="entry name" value="TPR-like"/>
    <property type="match status" value="1"/>
</dbReference>
<dbReference type="Proteomes" id="UP000323567">
    <property type="component" value="Unassembled WGS sequence"/>
</dbReference>
<evidence type="ECO:0000256" key="4">
    <source>
        <dbReference type="ARBA" id="ARBA00023136"/>
    </source>
</evidence>
<comment type="similarity">
    <text evidence="2">Belongs to the SusD family.</text>
</comment>
<evidence type="ECO:0000256" key="5">
    <source>
        <dbReference type="ARBA" id="ARBA00023237"/>
    </source>
</evidence>
<keyword evidence="3 6" id="KW-0732">Signal</keyword>
<keyword evidence="4" id="KW-0472">Membrane</keyword>
<accession>A0A5B3FY51</accession>
<dbReference type="InterPro" id="IPR011990">
    <property type="entry name" value="TPR-like_helical_dom_sf"/>
</dbReference>
<evidence type="ECO:0000256" key="6">
    <source>
        <dbReference type="SAM" id="SignalP"/>
    </source>
</evidence>
<evidence type="ECO:0000256" key="1">
    <source>
        <dbReference type="ARBA" id="ARBA00004442"/>
    </source>
</evidence>
<sequence>MKNSIKYLLLSAAALAAVSCESWLDVTPPSEIRAEDHYSSAEGFQQTLIGCYLAMGETDLYGENLTWHMVEMLGRQYDARKNTAADDYDLDRYNYKTTKSTEVIEKVWEKSYSVIANVNDVLDHIDRRKDGLDSVNYRIIKGELLAVRAYIHFDLIRLFGCSDLAGRTDLESRHTVPYLTSVDKDAAPQLTYAETLRRMIADLTEAARLLEIDPIRARYPESIYTEANVDKFYDYRYMHLNYFAVKALLARVCMWEGSDENKHTALLAALEVIDDPASVGIAGGLTLRTFTDSAKAPTTEMCFPSEHIFALGVTDMAKKIASNLNREYSEQDRQYRTLCIKNSVADNLFEIKGAGISDCRYKQLYHNTDYWPEGTKTPSKLYQQTSTGADYRHKDLMPLIRLPEMYYIAAECRISGPDKDLGEARSLLQEVRKARAVYEELDADLDEAGLMAQLEKEYRKEFICEGVVFYFYKRLGYEKLPRQSDVMSGSKVIDDDVYMLPYPDFEIQSGRVQ</sequence>
<feature type="signal peptide" evidence="6">
    <location>
        <begin position="1"/>
        <end position="16"/>
    </location>
</feature>
<organism evidence="9 10">
    <name type="scientific">Alistipes shahii</name>
    <dbReference type="NCBI Taxonomy" id="328814"/>
    <lineage>
        <taxon>Bacteria</taxon>
        <taxon>Pseudomonadati</taxon>
        <taxon>Bacteroidota</taxon>
        <taxon>Bacteroidia</taxon>
        <taxon>Bacteroidales</taxon>
        <taxon>Rikenellaceae</taxon>
        <taxon>Alistipes</taxon>
    </lineage>
</organism>
<feature type="domain" description="SusD-like N-terminal" evidence="8">
    <location>
        <begin position="23"/>
        <end position="211"/>
    </location>
</feature>
<comment type="subcellular location">
    <subcellularLocation>
        <location evidence="1">Cell outer membrane</location>
    </subcellularLocation>
</comment>
<evidence type="ECO:0000313" key="10">
    <source>
        <dbReference type="Proteomes" id="UP000323567"/>
    </source>
</evidence>
<dbReference type="AlphaFoldDB" id="A0A5B3FY51"/>
<comment type="caution">
    <text evidence="9">The sequence shown here is derived from an EMBL/GenBank/DDBJ whole genome shotgun (WGS) entry which is preliminary data.</text>
</comment>
<reference evidence="9 10" key="1">
    <citation type="journal article" date="2019" name="Nat. Med.">
        <title>A library of human gut bacterial isolates paired with longitudinal multiomics data enables mechanistic microbiome research.</title>
        <authorList>
            <person name="Poyet M."/>
            <person name="Groussin M."/>
            <person name="Gibbons S.M."/>
            <person name="Avila-Pacheco J."/>
            <person name="Jiang X."/>
            <person name="Kearney S.M."/>
            <person name="Perrotta A.R."/>
            <person name="Berdy B."/>
            <person name="Zhao S."/>
            <person name="Lieberman T.D."/>
            <person name="Swanson P.K."/>
            <person name="Smith M."/>
            <person name="Roesemann S."/>
            <person name="Alexander J.E."/>
            <person name="Rich S.A."/>
            <person name="Livny J."/>
            <person name="Vlamakis H."/>
            <person name="Clish C."/>
            <person name="Bullock K."/>
            <person name="Deik A."/>
            <person name="Scott J."/>
            <person name="Pierce K.A."/>
            <person name="Xavier R.J."/>
            <person name="Alm E.J."/>
        </authorList>
    </citation>
    <scope>NUCLEOTIDE SEQUENCE [LARGE SCALE GENOMIC DNA]</scope>
    <source>
        <strain evidence="9 10">BIOML-A2</strain>
    </source>
</reference>
<dbReference type="InterPro" id="IPR012944">
    <property type="entry name" value="SusD_RagB_dom"/>
</dbReference>
<evidence type="ECO:0000313" key="9">
    <source>
        <dbReference type="EMBL" id="KAA2365812.1"/>
    </source>
</evidence>
<evidence type="ECO:0000256" key="2">
    <source>
        <dbReference type="ARBA" id="ARBA00006275"/>
    </source>
</evidence>
<dbReference type="EMBL" id="VVXK01000030">
    <property type="protein sequence ID" value="KAA2365812.1"/>
    <property type="molecule type" value="Genomic_DNA"/>
</dbReference>
<feature type="chain" id="PRO_5022696071" evidence="6">
    <location>
        <begin position="17"/>
        <end position="513"/>
    </location>
</feature>
<dbReference type="RefSeq" id="WP_149887852.1">
    <property type="nucleotide sequence ID" value="NZ_VVXK01000030.1"/>
</dbReference>
<evidence type="ECO:0000259" key="8">
    <source>
        <dbReference type="Pfam" id="PF14322"/>
    </source>
</evidence>
<evidence type="ECO:0000259" key="7">
    <source>
        <dbReference type="Pfam" id="PF07980"/>
    </source>
</evidence>
<dbReference type="Pfam" id="PF07980">
    <property type="entry name" value="SusD_RagB"/>
    <property type="match status" value="1"/>
</dbReference>
<keyword evidence="5" id="KW-0998">Cell outer membrane</keyword>
<proteinExistence type="inferred from homology"/>
<dbReference type="Gene3D" id="1.25.40.390">
    <property type="match status" value="1"/>
</dbReference>
<gene>
    <name evidence="9" type="ORF">F2Y13_14270</name>
</gene>
<dbReference type="Pfam" id="PF14322">
    <property type="entry name" value="SusD-like_3"/>
    <property type="match status" value="1"/>
</dbReference>
<feature type="domain" description="RagB/SusD" evidence="7">
    <location>
        <begin position="376"/>
        <end position="474"/>
    </location>
</feature>